<keyword evidence="1" id="KW-0812">Transmembrane</keyword>
<keyword evidence="1" id="KW-1133">Transmembrane helix</keyword>
<organism evidence="2 3">
    <name type="scientific">Dyella acidisoli</name>
    <dbReference type="NCBI Taxonomy" id="1867834"/>
    <lineage>
        <taxon>Bacteria</taxon>
        <taxon>Pseudomonadati</taxon>
        <taxon>Pseudomonadota</taxon>
        <taxon>Gammaproteobacteria</taxon>
        <taxon>Lysobacterales</taxon>
        <taxon>Rhodanobacteraceae</taxon>
        <taxon>Dyella</taxon>
    </lineage>
</organism>
<feature type="transmembrane region" description="Helical" evidence="1">
    <location>
        <begin position="27"/>
        <end position="51"/>
    </location>
</feature>
<keyword evidence="3" id="KW-1185">Reference proteome</keyword>
<protein>
    <recommendedName>
        <fullName evidence="4">Cytochrome c oxidase subunit 2A</fullName>
    </recommendedName>
</protein>
<evidence type="ECO:0008006" key="4">
    <source>
        <dbReference type="Google" id="ProtNLM"/>
    </source>
</evidence>
<dbReference type="RefSeq" id="WP_284318880.1">
    <property type="nucleotide sequence ID" value="NZ_BSOB01000001.1"/>
</dbReference>
<accession>A0ABQ5XHQ1</accession>
<proteinExistence type="predicted"/>
<dbReference type="Proteomes" id="UP001156670">
    <property type="component" value="Unassembled WGS sequence"/>
</dbReference>
<evidence type="ECO:0000256" key="1">
    <source>
        <dbReference type="SAM" id="Phobius"/>
    </source>
</evidence>
<sequence length="57" mass="6361">MRSTEDPSARDEDERVEQIVSAGPRGALMVTGIAVAIVIALWFLFYFLVFLPRGVIH</sequence>
<dbReference type="EMBL" id="BSOB01000001">
    <property type="protein sequence ID" value="GLQ91102.1"/>
    <property type="molecule type" value="Genomic_DNA"/>
</dbReference>
<name>A0ABQ5XHQ1_9GAMM</name>
<evidence type="ECO:0000313" key="2">
    <source>
        <dbReference type="EMBL" id="GLQ91102.1"/>
    </source>
</evidence>
<evidence type="ECO:0000313" key="3">
    <source>
        <dbReference type="Proteomes" id="UP001156670"/>
    </source>
</evidence>
<keyword evidence="1" id="KW-0472">Membrane</keyword>
<reference evidence="3" key="1">
    <citation type="journal article" date="2019" name="Int. J. Syst. Evol. Microbiol.">
        <title>The Global Catalogue of Microorganisms (GCM) 10K type strain sequencing project: providing services to taxonomists for standard genome sequencing and annotation.</title>
        <authorList>
            <consortium name="The Broad Institute Genomics Platform"/>
            <consortium name="The Broad Institute Genome Sequencing Center for Infectious Disease"/>
            <person name="Wu L."/>
            <person name="Ma J."/>
        </authorList>
    </citation>
    <scope>NUCLEOTIDE SEQUENCE [LARGE SCALE GENOMIC DNA]</scope>
    <source>
        <strain evidence="3">NBRC 111980</strain>
    </source>
</reference>
<gene>
    <name evidence="2" type="ORF">GCM10007901_00520</name>
</gene>
<comment type="caution">
    <text evidence="2">The sequence shown here is derived from an EMBL/GenBank/DDBJ whole genome shotgun (WGS) entry which is preliminary data.</text>
</comment>